<dbReference type="STRING" id="266265.Bxe_A1139"/>
<dbReference type="Proteomes" id="UP000001817">
    <property type="component" value="Chromosome 1"/>
</dbReference>
<dbReference type="AlphaFoldDB" id="Q13VT0"/>
<evidence type="ECO:0000313" key="2">
    <source>
        <dbReference type="EMBL" id="ABE31809.1"/>
    </source>
</evidence>
<keyword evidence="3" id="KW-1185">Reference proteome</keyword>
<dbReference type="KEGG" id="bxe:Bxe_A1139"/>
<dbReference type="PANTHER" id="PTHR47129:SF1">
    <property type="entry name" value="NMRA-LIKE DOMAIN-CONTAINING PROTEIN"/>
    <property type="match status" value="1"/>
</dbReference>
<dbReference type="InterPro" id="IPR016040">
    <property type="entry name" value="NAD(P)-bd_dom"/>
</dbReference>
<evidence type="ECO:0000313" key="3">
    <source>
        <dbReference type="Proteomes" id="UP000001817"/>
    </source>
</evidence>
<dbReference type="InterPro" id="IPR036291">
    <property type="entry name" value="NAD(P)-bd_dom_sf"/>
</dbReference>
<dbReference type="Pfam" id="PF13460">
    <property type="entry name" value="NAD_binding_10"/>
    <property type="match status" value="1"/>
</dbReference>
<dbReference type="SUPFAM" id="SSF51735">
    <property type="entry name" value="NAD(P)-binding Rossmann-fold domains"/>
    <property type="match status" value="1"/>
</dbReference>
<dbReference type="eggNOG" id="COG0702">
    <property type="taxonomic scope" value="Bacteria"/>
</dbReference>
<name>Q13VT0_PARXL</name>
<gene>
    <name evidence="2" type="ORF">Bxe_A1139</name>
</gene>
<sequence>MPSRRMAEVLLGAGTTSIVAQGLHAKQVTQLASRHSTNLKVDFHDAALLRDALHGVDRLLIVPASRADAAVYHLAQVQAIVQAAIQERVQHLIYPSVAAVSLPWAYRHLASERLIAQSGIGFTILRIGTLADCIFHRLPIALRSGVWPTSAGKGRTSYVLRDDAFSASAAALNAHTLPGADLVISGTQDFSMGELVREINLIFGAHIEPAHVDDDVVLATLTGAGVPASIAAGLVATDRIMRRGDAHAVGEGVRQLTGNPAVAVREFLLERRIDVLLASKYGWSRDVAFTRPPSSVQFL</sequence>
<dbReference type="PANTHER" id="PTHR47129">
    <property type="entry name" value="QUINONE OXIDOREDUCTASE 2"/>
    <property type="match status" value="1"/>
</dbReference>
<feature type="domain" description="NAD(P)-binding" evidence="1">
    <location>
        <begin position="5"/>
        <end position="132"/>
    </location>
</feature>
<dbReference type="InterPro" id="IPR052718">
    <property type="entry name" value="NmrA-type_oxidoreductase"/>
</dbReference>
<proteinExistence type="predicted"/>
<reference evidence="2 3" key="1">
    <citation type="journal article" date="2006" name="Proc. Natl. Acad. Sci. U.S.A.">
        <title>Burkholderia xenovorans LB400 harbors a multi-replicon, 9.73-Mbp genome shaped for versatility.</title>
        <authorList>
            <person name="Chain P.S."/>
            <person name="Denef V.J."/>
            <person name="Konstantinidis K.T."/>
            <person name="Vergez L.M."/>
            <person name="Agullo L."/>
            <person name="Reyes V.L."/>
            <person name="Hauser L."/>
            <person name="Cordova M."/>
            <person name="Gomez L."/>
            <person name="Gonzalez M."/>
            <person name="Land M."/>
            <person name="Lao V."/>
            <person name="Larimer F."/>
            <person name="LiPuma J.J."/>
            <person name="Mahenthiralingam E."/>
            <person name="Malfatti S.A."/>
            <person name="Marx C.J."/>
            <person name="Parnell J.J."/>
            <person name="Ramette A."/>
            <person name="Richardson P."/>
            <person name="Seeger M."/>
            <person name="Smith D."/>
            <person name="Spilker T."/>
            <person name="Sul W.J."/>
            <person name="Tsoi T.V."/>
            <person name="Ulrich L.E."/>
            <person name="Zhulin I.B."/>
            <person name="Tiedje J.M."/>
        </authorList>
    </citation>
    <scope>NUCLEOTIDE SEQUENCE [LARGE SCALE GENOMIC DNA]</scope>
    <source>
        <strain evidence="2 3">LB400</strain>
    </source>
</reference>
<protein>
    <recommendedName>
        <fullName evidence="1">NAD(P)-binding domain-containing protein</fullName>
    </recommendedName>
</protein>
<accession>Q13VT0</accession>
<dbReference type="Gene3D" id="3.90.25.10">
    <property type="entry name" value="UDP-galactose 4-epimerase, domain 1"/>
    <property type="match status" value="1"/>
</dbReference>
<dbReference type="Gene3D" id="3.40.50.720">
    <property type="entry name" value="NAD(P)-binding Rossmann-like Domain"/>
    <property type="match status" value="1"/>
</dbReference>
<evidence type="ECO:0000259" key="1">
    <source>
        <dbReference type="Pfam" id="PF13460"/>
    </source>
</evidence>
<dbReference type="EMBL" id="CP000270">
    <property type="protein sequence ID" value="ABE31809.1"/>
    <property type="molecule type" value="Genomic_DNA"/>
</dbReference>
<organism evidence="2 3">
    <name type="scientific">Paraburkholderia xenovorans (strain LB400)</name>
    <dbReference type="NCBI Taxonomy" id="266265"/>
    <lineage>
        <taxon>Bacteria</taxon>
        <taxon>Pseudomonadati</taxon>
        <taxon>Pseudomonadota</taxon>
        <taxon>Betaproteobacteria</taxon>
        <taxon>Burkholderiales</taxon>
        <taxon>Burkholderiaceae</taxon>
        <taxon>Paraburkholderia</taxon>
    </lineage>
</organism>